<reference evidence="2" key="1">
    <citation type="submission" date="2018-05" db="EMBL/GenBank/DDBJ databases">
        <title>Bacterial isolates from healthy term breastfed infants carrying antibiotic resistance genes.</title>
        <authorList>
            <person name="Casaburi G."/>
        </authorList>
    </citation>
    <scope>NUCLEOTIDE SEQUENCE [LARGE SCALE GENOMIC DNA]</scope>
    <source>
        <strain evidence="2">7084_4</strain>
    </source>
</reference>
<organism evidence="2">
    <name type="scientific">Raoultella planticola</name>
    <name type="common">Klebsiella planticola</name>
    <dbReference type="NCBI Taxonomy" id="575"/>
    <lineage>
        <taxon>Bacteria</taxon>
        <taxon>Pseudomonadati</taxon>
        <taxon>Pseudomonadota</taxon>
        <taxon>Gammaproteobacteria</taxon>
        <taxon>Enterobacterales</taxon>
        <taxon>Enterobacteriaceae</taxon>
        <taxon>Klebsiella/Raoultella group</taxon>
        <taxon>Raoultella</taxon>
    </lineage>
</organism>
<gene>
    <name evidence="2" type="ORF">DMB90_05255</name>
</gene>
<proteinExistence type="predicted"/>
<sequence length="63" mass="6862">MALRLSGLQSFHSASTPSNVAKSKTRPWPGFVCGFVTPANRAPPGKYLMALRFQACKDDHILS</sequence>
<evidence type="ECO:0000256" key="1">
    <source>
        <dbReference type="SAM" id="MobiDB-lite"/>
    </source>
</evidence>
<protein>
    <submittedName>
        <fullName evidence="2">Uncharacterized protein</fullName>
    </submittedName>
</protein>
<feature type="region of interest" description="Disordered" evidence="1">
    <location>
        <begin position="1"/>
        <end position="26"/>
    </location>
</feature>
<evidence type="ECO:0000313" key="2">
    <source>
        <dbReference type="EMBL" id="QFG76515.1"/>
    </source>
</evidence>
<feature type="compositionally biased region" description="Polar residues" evidence="1">
    <location>
        <begin position="7"/>
        <end position="22"/>
    </location>
</feature>
<dbReference type="AlphaFoldDB" id="A0A5P6A9K0"/>
<dbReference type="EMBL" id="CP029752">
    <property type="protein sequence ID" value="QFG76515.1"/>
    <property type="molecule type" value="Genomic_DNA"/>
</dbReference>
<accession>A0A5P6A9K0</accession>
<name>A0A5P6A9K0_RAOPL</name>